<dbReference type="AlphaFoldDB" id="A0A815YCY4"/>
<evidence type="ECO:0000313" key="1">
    <source>
        <dbReference type="EMBL" id="CAF0963415.1"/>
    </source>
</evidence>
<name>A0A815YCY4_9BILA</name>
<evidence type="ECO:0000313" key="2">
    <source>
        <dbReference type="EMBL" id="CAF1569140.1"/>
    </source>
</evidence>
<dbReference type="EMBL" id="CAJNOI010000057">
    <property type="protein sequence ID" value="CAF0963415.1"/>
    <property type="molecule type" value="Genomic_DNA"/>
</dbReference>
<gene>
    <name evidence="1" type="ORF">BJG266_LOCUS13878</name>
    <name evidence="2" type="ORF">QVE165_LOCUS48643</name>
    <name evidence="3" type="ORF">QVE165_LOCUS48654</name>
</gene>
<evidence type="ECO:0000313" key="4">
    <source>
        <dbReference type="Proteomes" id="UP000663832"/>
    </source>
</evidence>
<comment type="caution">
    <text evidence="2">The sequence shown here is derived from an EMBL/GenBank/DDBJ whole genome shotgun (WGS) entry which is preliminary data.</text>
</comment>
<dbReference type="EMBL" id="CAJNOM010000831">
    <property type="protein sequence ID" value="CAF1569140.1"/>
    <property type="molecule type" value="Genomic_DNA"/>
</dbReference>
<protein>
    <submittedName>
        <fullName evidence="2">Uncharacterized protein</fullName>
    </submittedName>
</protein>
<accession>A0A815YCY4</accession>
<organism evidence="2 4">
    <name type="scientific">Adineta steineri</name>
    <dbReference type="NCBI Taxonomy" id="433720"/>
    <lineage>
        <taxon>Eukaryota</taxon>
        <taxon>Metazoa</taxon>
        <taxon>Spiralia</taxon>
        <taxon>Gnathifera</taxon>
        <taxon>Rotifera</taxon>
        <taxon>Eurotatoria</taxon>
        <taxon>Bdelloidea</taxon>
        <taxon>Adinetida</taxon>
        <taxon>Adinetidae</taxon>
        <taxon>Adineta</taxon>
    </lineage>
</organism>
<reference evidence="2" key="1">
    <citation type="submission" date="2021-02" db="EMBL/GenBank/DDBJ databases">
        <authorList>
            <person name="Nowell W R."/>
        </authorList>
    </citation>
    <scope>NUCLEOTIDE SEQUENCE</scope>
</reference>
<proteinExistence type="predicted"/>
<sequence>MAESQFSIDTSKYELNWSDWKSCDEDVIAKLNGLIKALKSLEVDAVTILPKLQIGYQASIRIFGENGQDLCKPKVVSTWLSLLLTLASSKGVTGESVASSFAKGCGGCMVYTILMVVGCFPSEDNVKLAFDFFRYILADVDGKIVELDEVRKLSSLLVESIPADDEGIKVRAICLALHCYYNMSDTQEINLKTLLNPIEGLGALCTSKSFVEDMRSNPSSTIDILKQSMMNKSFSESFVRNQWR</sequence>
<dbReference type="EMBL" id="CAJNOM010000832">
    <property type="protein sequence ID" value="CAF1569234.1"/>
    <property type="molecule type" value="Genomic_DNA"/>
</dbReference>
<dbReference type="OrthoDB" id="10164826at2759"/>
<evidence type="ECO:0000313" key="3">
    <source>
        <dbReference type="EMBL" id="CAF1569234.1"/>
    </source>
</evidence>
<keyword evidence="4" id="KW-1185">Reference proteome</keyword>
<dbReference type="Proteomes" id="UP000663877">
    <property type="component" value="Unassembled WGS sequence"/>
</dbReference>
<dbReference type="Proteomes" id="UP000663832">
    <property type="component" value="Unassembled WGS sequence"/>
</dbReference>